<dbReference type="GO" id="GO:0009098">
    <property type="term" value="P:L-leucine biosynthetic process"/>
    <property type="evidence" value="ECO:0007669"/>
    <property type="project" value="UniProtKB-UniRule"/>
</dbReference>
<accession>A0A518HB69</accession>
<dbReference type="EMBL" id="CP036426">
    <property type="protein sequence ID" value="QDV38105.1"/>
    <property type="molecule type" value="Genomic_DNA"/>
</dbReference>
<dbReference type="InterPro" id="IPR015928">
    <property type="entry name" value="Aconitase/3IPM_dehydase_swvl"/>
</dbReference>
<evidence type="ECO:0000256" key="5">
    <source>
        <dbReference type="ARBA" id="ARBA00011271"/>
    </source>
</evidence>
<dbReference type="OrthoDB" id="9777465at2"/>
<evidence type="ECO:0000256" key="9">
    <source>
        <dbReference type="ARBA" id="ARBA00023304"/>
    </source>
</evidence>
<proteinExistence type="inferred from homology"/>
<dbReference type="SUPFAM" id="SSF52016">
    <property type="entry name" value="LeuD/IlvD-like"/>
    <property type="match status" value="1"/>
</dbReference>
<evidence type="ECO:0000256" key="2">
    <source>
        <dbReference type="ARBA" id="ARBA00002695"/>
    </source>
</evidence>
<dbReference type="GO" id="GO:0003861">
    <property type="term" value="F:3-isopropylmalate dehydratase activity"/>
    <property type="evidence" value="ECO:0007669"/>
    <property type="project" value="UniProtKB-UniRule"/>
</dbReference>
<name>A0A518HB69_9BACT</name>
<dbReference type="PANTHER" id="PTHR43345:SF5">
    <property type="entry name" value="3-ISOPROPYLMALATE DEHYDRATASE SMALL SUBUNIT"/>
    <property type="match status" value="1"/>
</dbReference>
<gene>
    <name evidence="12" type="primary">leuD1</name>
    <name evidence="10" type="synonym">leuD</name>
    <name evidence="12" type="ORF">ElP_60540</name>
</gene>
<keyword evidence="7 10" id="KW-0028">Amino-acid biosynthesis</keyword>
<comment type="similarity">
    <text evidence="4 10">Belongs to the LeuD family. LeuD type 1 subfamily.</text>
</comment>
<evidence type="ECO:0000256" key="3">
    <source>
        <dbReference type="ARBA" id="ARBA00004729"/>
    </source>
</evidence>
<dbReference type="RefSeq" id="WP_145276355.1">
    <property type="nucleotide sequence ID" value="NZ_CP036426.1"/>
</dbReference>
<comment type="catalytic activity">
    <reaction evidence="1 10">
        <text>(2R,3S)-3-isopropylmalate = (2S)-2-isopropylmalate</text>
        <dbReference type="Rhea" id="RHEA:32287"/>
        <dbReference type="ChEBI" id="CHEBI:1178"/>
        <dbReference type="ChEBI" id="CHEBI:35121"/>
        <dbReference type="EC" id="4.2.1.33"/>
    </reaction>
</comment>
<evidence type="ECO:0000256" key="6">
    <source>
        <dbReference type="ARBA" id="ARBA00022430"/>
    </source>
</evidence>
<evidence type="ECO:0000256" key="1">
    <source>
        <dbReference type="ARBA" id="ARBA00000491"/>
    </source>
</evidence>
<dbReference type="UniPathway" id="UPA00048">
    <property type="reaction ID" value="UER00071"/>
</dbReference>
<sequence>MDAFTTHRGKVALLDWSDVNTDLIIPARYLKRVERTGYGPLLFADKRYAPGGAPEPDAPERHGPLAGDFPLNRPEAEGATILVVGRNFGCGSSREHAVWAVQQAGYRALIAPGKGEGFADIFEGNSYNNGLLPIELPEADWRAIAEATRADSSLEATIDLEAGTIALHPSPGGVGPEFRFRVSEADRHRLLNGLDAIGETLQHDPVIGDYENRSPAWASSPGA</sequence>
<dbReference type="InterPro" id="IPR050075">
    <property type="entry name" value="LeuD"/>
</dbReference>
<keyword evidence="13" id="KW-1185">Reference proteome</keyword>
<dbReference type="NCBIfam" id="TIGR00171">
    <property type="entry name" value="leuD"/>
    <property type="match status" value="1"/>
</dbReference>
<organism evidence="12 13">
    <name type="scientific">Tautonia plasticadhaerens</name>
    <dbReference type="NCBI Taxonomy" id="2527974"/>
    <lineage>
        <taxon>Bacteria</taxon>
        <taxon>Pseudomonadati</taxon>
        <taxon>Planctomycetota</taxon>
        <taxon>Planctomycetia</taxon>
        <taxon>Isosphaerales</taxon>
        <taxon>Isosphaeraceae</taxon>
        <taxon>Tautonia</taxon>
    </lineage>
</organism>
<reference evidence="12 13" key="1">
    <citation type="submission" date="2019-02" db="EMBL/GenBank/DDBJ databases">
        <title>Deep-cultivation of Planctomycetes and their phenomic and genomic characterization uncovers novel biology.</title>
        <authorList>
            <person name="Wiegand S."/>
            <person name="Jogler M."/>
            <person name="Boedeker C."/>
            <person name="Pinto D."/>
            <person name="Vollmers J."/>
            <person name="Rivas-Marin E."/>
            <person name="Kohn T."/>
            <person name="Peeters S.H."/>
            <person name="Heuer A."/>
            <person name="Rast P."/>
            <person name="Oberbeckmann S."/>
            <person name="Bunk B."/>
            <person name="Jeske O."/>
            <person name="Meyerdierks A."/>
            <person name="Storesund J.E."/>
            <person name="Kallscheuer N."/>
            <person name="Luecker S."/>
            <person name="Lage O.M."/>
            <person name="Pohl T."/>
            <person name="Merkel B.J."/>
            <person name="Hornburger P."/>
            <person name="Mueller R.-W."/>
            <person name="Bruemmer F."/>
            <person name="Labrenz M."/>
            <person name="Spormann A.M."/>
            <person name="Op den Camp H."/>
            <person name="Overmann J."/>
            <person name="Amann R."/>
            <person name="Jetten M.S.M."/>
            <person name="Mascher T."/>
            <person name="Medema M.H."/>
            <person name="Devos D.P."/>
            <person name="Kaster A.-K."/>
            <person name="Ovreas L."/>
            <person name="Rohde M."/>
            <person name="Galperin M.Y."/>
            <person name="Jogler C."/>
        </authorList>
    </citation>
    <scope>NUCLEOTIDE SEQUENCE [LARGE SCALE GENOMIC DNA]</scope>
    <source>
        <strain evidence="12 13">ElP</strain>
    </source>
</reference>
<evidence type="ECO:0000256" key="4">
    <source>
        <dbReference type="ARBA" id="ARBA00009845"/>
    </source>
</evidence>
<evidence type="ECO:0000256" key="10">
    <source>
        <dbReference type="HAMAP-Rule" id="MF_01031"/>
    </source>
</evidence>
<dbReference type="CDD" id="cd01577">
    <property type="entry name" value="IPMI_Swivel"/>
    <property type="match status" value="1"/>
</dbReference>
<dbReference type="HAMAP" id="MF_01031">
    <property type="entry name" value="LeuD_type1"/>
    <property type="match status" value="1"/>
</dbReference>
<dbReference type="InterPro" id="IPR004431">
    <property type="entry name" value="3-IsopropMal_deHydase_ssu"/>
</dbReference>
<dbReference type="GO" id="GO:0009316">
    <property type="term" value="C:3-isopropylmalate dehydratase complex"/>
    <property type="evidence" value="ECO:0007669"/>
    <property type="project" value="InterPro"/>
</dbReference>
<dbReference type="EC" id="4.2.1.33" evidence="10"/>
<evidence type="ECO:0000256" key="7">
    <source>
        <dbReference type="ARBA" id="ARBA00022605"/>
    </source>
</evidence>
<dbReference type="AlphaFoldDB" id="A0A518HB69"/>
<dbReference type="NCBIfam" id="NF002458">
    <property type="entry name" value="PRK01641.1"/>
    <property type="match status" value="1"/>
</dbReference>
<feature type="domain" description="Aconitase A/isopropylmalate dehydratase small subunit swivel" evidence="11">
    <location>
        <begin position="1"/>
        <end position="138"/>
    </location>
</feature>
<comment type="function">
    <text evidence="2 10">Catalyzes the isomerization between 2-isopropylmalate and 3-isopropylmalate, via the formation of 2-isopropylmaleate.</text>
</comment>
<evidence type="ECO:0000256" key="8">
    <source>
        <dbReference type="ARBA" id="ARBA00023239"/>
    </source>
</evidence>
<dbReference type="KEGG" id="tpla:ElP_60540"/>
<evidence type="ECO:0000259" key="11">
    <source>
        <dbReference type="Pfam" id="PF00694"/>
    </source>
</evidence>
<keyword evidence="6 10" id="KW-0432">Leucine biosynthesis</keyword>
<dbReference type="PANTHER" id="PTHR43345">
    <property type="entry name" value="3-ISOPROPYLMALATE DEHYDRATASE SMALL SUBUNIT 2-RELATED-RELATED"/>
    <property type="match status" value="1"/>
</dbReference>
<keyword evidence="9 10" id="KW-0100">Branched-chain amino acid biosynthesis</keyword>
<dbReference type="InterPro" id="IPR000573">
    <property type="entry name" value="AconitaseA/IPMdHydase_ssu_swvl"/>
</dbReference>
<protein>
    <recommendedName>
        <fullName evidence="10">3-isopropylmalate dehydratase small subunit</fullName>
        <ecNumber evidence="10">4.2.1.33</ecNumber>
    </recommendedName>
    <alternativeName>
        <fullName evidence="10">Alpha-IPM isomerase</fullName>
        <shortName evidence="10">IPMI</shortName>
    </alternativeName>
    <alternativeName>
        <fullName evidence="10">Isopropylmalate isomerase</fullName>
    </alternativeName>
</protein>
<comment type="subunit">
    <text evidence="5 10">Heterodimer of LeuC and LeuD.</text>
</comment>
<keyword evidence="8 10" id="KW-0456">Lyase</keyword>
<evidence type="ECO:0000313" key="13">
    <source>
        <dbReference type="Proteomes" id="UP000317835"/>
    </source>
</evidence>
<dbReference type="Pfam" id="PF00694">
    <property type="entry name" value="Aconitase_C"/>
    <property type="match status" value="1"/>
</dbReference>
<dbReference type="Proteomes" id="UP000317835">
    <property type="component" value="Chromosome"/>
</dbReference>
<dbReference type="InterPro" id="IPR033940">
    <property type="entry name" value="IPMI_Swivel"/>
</dbReference>
<dbReference type="Gene3D" id="3.20.19.10">
    <property type="entry name" value="Aconitase, domain 4"/>
    <property type="match status" value="1"/>
</dbReference>
<comment type="pathway">
    <text evidence="3 10">Amino-acid biosynthesis; L-leucine biosynthesis; L-leucine from 3-methyl-2-oxobutanoate: step 2/4.</text>
</comment>
<evidence type="ECO:0000313" key="12">
    <source>
        <dbReference type="EMBL" id="QDV38105.1"/>
    </source>
</evidence>